<dbReference type="AlphaFoldDB" id="A0A0A1M522"/>
<feature type="domain" description="PTS EIIB type-2" evidence="7">
    <location>
        <begin position="5"/>
        <end position="101"/>
    </location>
</feature>
<evidence type="ECO:0000256" key="6">
    <source>
        <dbReference type="ARBA" id="ARBA00022777"/>
    </source>
</evidence>
<keyword evidence="3" id="KW-0762">Sugar transport</keyword>
<dbReference type="Proteomes" id="UP000040453">
    <property type="component" value="Unassembled WGS sequence"/>
</dbReference>
<dbReference type="RefSeq" id="WP_042528813.1">
    <property type="nucleotide sequence ID" value="NZ_CDGG01000001.1"/>
</dbReference>
<evidence type="ECO:0000259" key="7">
    <source>
        <dbReference type="PROSITE" id="PS51099"/>
    </source>
</evidence>
<dbReference type="Pfam" id="PF02302">
    <property type="entry name" value="PTS_IIB"/>
    <property type="match status" value="1"/>
</dbReference>
<dbReference type="GO" id="GO:0022877">
    <property type="term" value="F:protein-N(PI)-phosphohistidine-fructose phosphotransferase system transporter activity"/>
    <property type="evidence" value="ECO:0007669"/>
    <property type="project" value="InterPro"/>
</dbReference>
<sequence>MKRKIIAVTACATGVAHTYMAAKALKKAAKSMGHLLKVETQGATGIENELTEKDVNIGEVVIFAVDTKVRDKERFDHKRILHVPVAAPIKDAEKVISDALALVDNQ</sequence>
<keyword evidence="9" id="KW-1185">Reference proteome</keyword>
<dbReference type="InterPro" id="IPR003501">
    <property type="entry name" value="PTS_EIIB_2/3"/>
</dbReference>
<protein>
    <submittedName>
        <fullName evidence="8">Heat-responsive suppressor HrsA</fullName>
    </submittedName>
</protein>
<evidence type="ECO:0000256" key="5">
    <source>
        <dbReference type="ARBA" id="ARBA00022683"/>
    </source>
</evidence>
<name>A0A0A1M522_9BACI</name>
<dbReference type="InterPro" id="IPR003353">
    <property type="entry name" value="PTS_IIB_fruc"/>
</dbReference>
<organism evidence="8 9">
    <name type="scientific">Oceanobacillus oncorhynchi</name>
    <dbReference type="NCBI Taxonomy" id="545501"/>
    <lineage>
        <taxon>Bacteria</taxon>
        <taxon>Bacillati</taxon>
        <taxon>Bacillota</taxon>
        <taxon>Bacilli</taxon>
        <taxon>Bacillales</taxon>
        <taxon>Bacillaceae</taxon>
        <taxon>Oceanobacillus</taxon>
    </lineage>
</organism>
<gene>
    <name evidence="8" type="primary">hrsA</name>
    <name evidence="8" type="ORF">BN997_00183</name>
</gene>
<keyword evidence="5" id="KW-0598">Phosphotransferase system</keyword>
<dbReference type="FunFam" id="3.40.50.2300:FF:000014">
    <property type="entry name" value="PTS system fructose-like transporter subunit IIB"/>
    <property type="match status" value="1"/>
</dbReference>
<accession>A0A0A1M522</accession>
<dbReference type="PANTHER" id="PTHR30505:SF0">
    <property type="entry name" value="FRUCTOSE-LIKE PTS SYSTEM EIIBC COMPONENT-RELATED"/>
    <property type="match status" value="1"/>
</dbReference>
<evidence type="ECO:0000256" key="4">
    <source>
        <dbReference type="ARBA" id="ARBA00022679"/>
    </source>
</evidence>
<dbReference type="NCBIfam" id="TIGR00829">
    <property type="entry name" value="FRU"/>
    <property type="match status" value="1"/>
</dbReference>
<dbReference type="OrthoDB" id="9782569at2"/>
<dbReference type="SUPFAM" id="SSF52794">
    <property type="entry name" value="PTS system IIB component-like"/>
    <property type="match status" value="1"/>
</dbReference>
<proteinExistence type="predicted"/>
<evidence type="ECO:0000256" key="1">
    <source>
        <dbReference type="ARBA" id="ARBA00022448"/>
    </source>
</evidence>
<keyword evidence="4" id="KW-0808">Transferase</keyword>
<dbReference type="GO" id="GO:0090563">
    <property type="term" value="F:protein-phosphocysteine-sugar phosphotransferase activity"/>
    <property type="evidence" value="ECO:0007669"/>
    <property type="project" value="TreeGrafter"/>
</dbReference>
<dbReference type="InterPro" id="IPR036095">
    <property type="entry name" value="PTS_EIIB-like_sf"/>
</dbReference>
<dbReference type="GO" id="GO:0016301">
    <property type="term" value="F:kinase activity"/>
    <property type="evidence" value="ECO:0007669"/>
    <property type="project" value="UniProtKB-KW"/>
</dbReference>
<reference evidence="8 9" key="1">
    <citation type="submission" date="2014-11" db="EMBL/GenBank/DDBJ databases">
        <authorList>
            <person name="Urmite Genomes Urmite Genomes"/>
        </authorList>
    </citation>
    <scope>NUCLEOTIDE SEQUENCE [LARGE SCALE GENOMIC DNA]</scope>
    <source>
        <strain evidence="8 9">Oc5</strain>
    </source>
</reference>
<dbReference type="InterPro" id="IPR050864">
    <property type="entry name" value="Bacterial_PTS_Sugar_Transport"/>
</dbReference>
<evidence type="ECO:0000256" key="3">
    <source>
        <dbReference type="ARBA" id="ARBA00022597"/>
    </source>
</evidence>
<dbReference type="InterPro" id="IPR013011">
    <property type="entry name" value="PTS_EIIB_2"/>
</dbReference>
<evidence type="ECO:0000256" key="2">
    <source>
        <dbReference type="ARBA" id="ARBA00022553"/>
    </source>
</evidence>
<dbReference type="EMBL" id="CDGG01000001">
    <property type="protein sequence ID" value="CEI80380.1"/>
    <property type="molecule type" value="Genomic_DNA"/>
</dbReference>
<dbReference type="GO" id="GO:0009401">
    <property type="term" value="P:phosphoenolpyruvate-dependent sugar phosphotransferase system"/>
    <property type="evidence" value="ECO:0007669"/>
    <property type="project" value="UniProtKB-KW"/>
</dbReference>
<evidence type="ECO:0000313" key="9">
    <source>
        <dbReference type="Proteomes" id="UP000040453"/>
    </source>
</evidence>
<dbReference type="Gene3D" id="3.40.50.2300">
    <property type="match status" value="1"/>
</dbReference>
<keyword evidence="1" id="KW-0813">Transport</keyword>
<keyword evidence="6" id="KW-0418">Kinase</keyword>
<dbReference type="PANTHER" id="PTHR30505">
    <property type="entry name" value="FRUCTOSE-LIKE PERMEASE"/>
    <property type="match status" value="1"/>
</dbReference>
<dbReference type="PROSITE" id="PS51099">
    <property type="entry name" value="PTS_EIIB_TYPE_2"/>
    <property type="match status" value="1"/>
</dbReference>
<dbReference type="GO" id="GO:0005886">
    <property type="term" value="C:plasma membrane"/>
    <property type="evidence" value="ECO:0007669"/>
    <property type="project" value="TreeGrafter"/>
</dbReference>
<keyword evidence="2" id="KW-0597">Phosphoprotein</keyword>
<dbReference type="STRING" id="545501.BN997_00183"/>
<dbReference type="CDD" id="cd05569">
    <property type="entry name" value="PTS_IIB_fructose"/>
    <property type="match status" value="1"/>
</dbReference>
<evidence type="ECO:0000313" key="8">
    <source>
        <dbReference type="EMBL" id="CEI80380.1"/>
    </source>
</evidence>